<evidence type="ECO:0000313" key="2">
    <source>
        <dbReference type="Proteomes" id="UP000010878"/>
    </source>
</evidence>
<gene>
    <name evidence="1" type="ORF">Natoc_3543</name>
</gene>
<dbReference type="KEGG" id="nou:Natoc_3543"/>
<dbReference type="Proteomes" id="UP000010878">
    <property type="component" value="Chromosome"/>
</dbReference>
<dbReference type="NCBIfam" id="NF041921">
    <property type="entry name" value="HVO_A0556"/>
    <property type="match status" value="1"/>
</dbReference>
<keyword evidence="2" id="KW-1185">Reference proteome</keyword>
<evidence type="ECO:0000313" key="1">
    <source>
        <dbReference type="EMBL" id="AGB39268.1"/>
    </source>
</evidence>
<dbReference type="eggNOG" id="arCOG10311">
    <property type="taxonomic scope" value="Archaea"/>
</dbReference>
<dbReference type="HOGENOM" id="CLU_197999_1_0_2"/>
<dbReference type="AlphaFoldDB" id="L0K582"/>
<dbReference type="EMBL" id="CP003929">
    <property type="protein sequence ID" value="AGB39268.1"/>
    <property type="molecule type" value="Genomic_DNA"/>
</dbReference>
<name>L0K582_9EURY</name>
<dbReference type="OrthoDB" id="245896at2157"/>
<reference evidence="1 2" key="1">
    <citation type="submission" date="2012-11" db="EMBL/GenBank/DDBJ databases">
        <title>FINISHED of Natronococcus occultus SP4, DSM 3396.</title>
        <authorList>
            <consortium name="DOE Joint Genome Institute"/>
            <person name="Eisen J."/>
            <person name="Huntemann M."/>
            <person name="Wei C.-L."/>
            <person name="Han J."/>
            <person name="Detter J.C."/>
            <person name="Han C."/>
            <person name="Tapia R."/>
            <person name="Chen A."/>
            <person name="Kyrpides N."/>
            <person name="Mavromatis K."/>
            <person name="Markowitz V."/>
            <person name="Szeto E."/>
            <person name="Ivanova N."/>
            <person name="Mikhailova N."/>
            <person name="Ovchinnikova G."/>
            <person name="Pagani I."/>
            <person name="Pati A."/>
            <person name="Goodwin L."/>
            <person name="Nordberg H.P."/>
            <person name="Cantor M.N."/>
            <person name="Hua S.X."/>
            <person name="Woyke T."/>
            <person name="Eisen J."/>
            <person name="Klenk H.-P."/>
            <person name="Klenk H.-P."/>
        </authorList>
    </citation>
    <scope>NUCLEOTIDE SEQUENCE [LARGE SCALE GENOMIC DNA]</scope>
    <source>
        <strain evidence="1 2">SP4</strain>
    </source>
</reference>
<dbReference type="GeneID" id="32188958"/>
<dbReference type="RefSeq" id="WP_015322702.1">
    <property type="nucleotide sequence ID" value="NC_019974.1"/>
</dbReference>
<sequence length="70" mass="7825">MLDRQSSRRMTQLVLANLEEDRCHYCNGGALEVAAYKGNIAIVCDMCETPMAQFWDRTHAAVEDTDTNSG</sequence>
<proteinExistence type="predicted"/>
<dbReference type="InterPro" id="IPR049681">
    <property type="entry name" value="HVO_A0556-like"/>
</dbReference>
<accession>L0K582</accession>
<protein>
    <submittedName>
        <fullName evidence="1">Uncharacterized protein</fullName>
    </submittedName>
</protein>
<organism evidence="1 2">
    <name type="scientific">Natronococcus occultus SP4</name>
    <dbReference type="NCBI Taxonomy" id="694430"/>
    <lineage>
        <taxon>Archaea</taxon>
        <taxon>Methanobacteriati</taxon>
        <taxon>Methanobacteriota</taxon>
        <taxon>Stenosarchaea group</taxon>
        <taxon>Halobacteria</taxon>
        <taxon>Halobacteriales</taxon>
        <taxon>Natrialbaceae</taxon>
        <taxon>Natronococcus</taxon>
    </lineage>
</organism>